<dbReference type="Proteomes" id="UP000339690">
    <property type="component" value="Chromosome"/>
</dbReference>
<dbReference type="PANTHER" id="PTHR46825:SF7">
    <property type="entry name" value="D-ALANYL-D-ALANINE CARBOXYPEPTIDASE"/>
    <property type="match status" value="1"/>
</dbReference>
<name>A0A5Q2TLG3_9BACI</name>
<dbReference type="GO" id="GO:0016787">
    <property type="term" value="F:hydrolase activity"/>
    <property type="evidence" value="ECO:0007669"/>
    <property type="project" value="UniProtKB-KW"/>
</dbReference>
<dbReference type="AlphaFoldDB" id="A0A5Q2TLG3"/>
<dbReference type="EMBL" id="CP045915">
    <property type="protein sequence ID" value="QGH34700.1"/>
    <property type="molecule type" value="Genomic_DNA"/>
</dbReference>
<dbReference type="KEGG" id="grc:GI584_11945"/>
<protein>
    <submittedName>
        <fullName evidence="2">Serine hydrolase</fullName>
    </submittedName>
</protein>
<dbReference type="Pfam" id="PF00144">
    <property type="entry name" value="Beta-lactamase"/>
    <property type="match status" value="1"/>
</dbReference>
<dbReference type="InterPro" id="IPR001466">
    <property type="entry name" value="Beta-lactam-related"/>
</dbReference>
<dbReference type="Gene3D" id="3.40.710.10">
    <property type="entry name" value="DD-peptidase/beta-lactamase superfamily"/>
    <property type="match status" value="1"/>
</dbReference>
<sequence>MLKKVDESFLHHTVKQMIKKRNNFGAVLCVEQVDNDFSWVGAAGNVEEDDQYFIASVTKLYVTAVVLKLRSENQLQLEDHIANYLSEDIVRSIHVLDGVDYSNDITIKHLISNTSGIPDYFAYKQSNGKTVASELFNGKDQDWSLEKTLVLVKKLKPKFKPGERGKVNYSDTNYQLLGRIIENITGLNISEVFQTLIFDELNLSKTYVYEDVNDTKPVSLYYKSNAVHLPVYMSSVAPEGGIVSTAKETMIFLKAFFNGRFFPKEELEELKQWNLIYFPGQFYYGIGLEKLWVPRIVSPLKPIKEILGFWGQSGAFAFYNPERDVYFTGTINQSSGFGHSAAFKAMIKIIKSIS</sequence>
<dbReference type="SUPFAM" id="SSF56601">
    <property type="entry name" value="beta-lactamase/transpeptidase-like"/>
    <property type="match status" value="1"/>
</dbReference>
<evidence type="ECO:0000259" key="1">
    <source>
        <dbReference type="Pfam" id="PF00144"/>
    </source>
</evidence>
<accession>A0A5Q2TLG3</accession>
<feature type="domain" description="Beta-lactamase-related" evidence="1">
    <location>
        <begin position="14"/>
        <end position="336"/>
    </location>
</feature>
<reference evidence="2 3" key="1">
    <citation type="submission" date="2019-11" db="EMBL/GenBank/DDBJ databases">
        <title>Gracilibacillus salitolerans sp. nov., a moderate halophile isolated from a saline soil in northwest China.</title>
        <authorList>
            <person name="Gan L."/>
        </authorList>
    </citation>
    <scope>NUCLEOTIDE SEQUENCE [LARGE SCALE GENOMIC DNA]</scope>
    <source>
        <strain evidence="2 3">SCU50</strain>
    </source>
</reference>
<proteinExistence type="predicted"/>
<dbReference type="InterPro" id="IPR050491">
    <property type="entry name" value="AmpC-like"/>
</dbReference>
<evidence type="ECO:0000313" key="2">
    <source>
        <dbReference type="EMBL" id="QGH34700.1"/>
    </source>
</evidence>
<keyword evidence="2" id="KW-0378">Hydrolase</keyword>
<dbReference type="PANTHER" id="PTHR46825">
    <property type="entry name" value="D-ALANYL-D-ALANINE-CARBOXYPEPTIDASE/ENDOPEPTIDASE AMPH"/>
    <property type="match status" value="1"/>
</dbReference>
<dbReference type="InterPro" id="IPR012338">
    <property type="entry name" value="Beta-lactam/transpept-like"/>
</dbReference>
<keyword evidence="3" id="KW-1185">Reference proteome</keyword>
<gene>
    <name evidence="2" type="ORF">GI584_11945</name>
</gene>
<evidence type="ECO:0000313" key="3">
    <source>
        <dbReference type="Proteomes" id="UP000339690"/>
    </source>
</evidence>
<organism evidence="2 3">
    <name type="scientific">Gracilibacillus salitolerans</name>
    <dbReference type="NCBI Taxonomy" id="2663022"/>
    <lineage>
        <taxon>Bacteria</taxon>
        <taxon>Bacillati</taxon>
        <taxon>Bacillota</taxon>
        <taxon>Bacilli</taxon>
        <taxon>Bacillales</taxon>
        <taxon>Bacillaceae</taxon>
        <taxon>Gracilibacillus</taxon>
    </lineage>
</organism>
<dbReference type="RefSeq" id="WP_153791373.1">
    <property type="nucleotide sequence ID" value="NZ_CP045915.1"/>
</dbReference>